<organism evidence="5 6">
    <name type="scientific">Haloferax larsenii</name>
    <dbReference type="NCBI Taxonomy" id="302484"/>
    <lineage>
        <taxon>Archaea</taxon>
        <taxon>Methanobacteriati</taxon>
        <taxon>Methanobacteriota</taxon>
        <taxon>Stenosarchaea group</taxon>
        <taxon>Halobacteria</taxon>
        <taxon>Halobacteriales</taxon>
        <taxon>Haloferacaceae</taxon>
        <taxon>Haloferax</taxon>
    </lineage>
</organism>
<keyword evidence="1" id="KW-0378">Hydrolase</keyword>
<evidence type="ECO:0000313" key="6">
    <source>
        <dbReference type="Proteomes" id="UP000183894"/>
    </source>
</evidence>
<dbReference type="RefSeq" id="WP_074791990.1">
    <property type="nucleotide sequence ID" value="NZ_FOAD01000001.1"/>
</dbReference>
<dbReference type="InterPro" id="IPR051406">
    <property type="entry name" value="PLD_domain"/>
</dbReference>
<keyword evidence="2" id="KW-0442">Lipid degradation</keyword>
<dbReference type="Gene3D" id="3.30.870.10">
    <property type="entry name" value="Endonuclease Chain A"/>
    <property type="match status" value="2"/>
</dbReference>
<dbReference type="GO" id="GO:0016042">
    <property type="term" value="P:lipid catabolic process"/>
    <property type="evidence" value="ECO:0007669"/>
    <property type="project" value="UniProtKB-KW"/>
</dbReference>
<proteinExistence type="predicted"/>
<evidence type="ECO:0000256" key="1">
    <source>
        <dbReference type="ARBA" id="ARBA00022801"/>
    </source>
</evidence>
<dbReference type="PANTHER" id="PTHR43856:SF1">
    <property type="entry name" value="MITOCHONDRIAL CARDIOLIPIN HYDROLASE"/>
    <property type="match status" value="1"/>
</dbReference>
<dbReference type="EMBL" id="FOAD01000001">
    <property type="protein sequence ID" value="SEK52463.1"/>
    <property type="molecule type" value="Genomic_DNA"/>
</dbReference>
<dbReference type="Proteomes" id="UP000183894">
    <property type="component" value="Unassembled WGS sequence"/>
</dbReference>
<evidence type="ECO:0000313" key="5">
    <source>
        <dbReference type="EMBL" id="SEK52463.1"/>
    </source>
</evidence>
<dbReference type="OrthoDB" id="31343at2157"/>
<feature type="domain" description="PLD phosphodiesterase" evidence="4">
    <location>
        <begin position="433"/>
        <end position="459"/>
    </location>
</feature>
<dbReference type="InterPro" id="IPR001736">
    <property type="entry name" value="PLipase_D/transphosphatidylase"/>
</dbReference>
<evidence type="ECO:0000259" key="4">
    <source>
        <dbReference type="PROSITE" id="PS50035"/>
    </source>
</evidence>
<evidence type="ECO:0000256" key="2">
    <source>
        <dbReference type="ARBA" id="ARBA00022963"/>
    </source>
</evidence>
<accession>A0A1H7HQ10</accession>
<keyword evidence="3" id="KW-0443">Lipid metabolism</keyword>
<evidence type="ECO:0000256" key="3">
    <source>
        <dbReference type="ARBA" id="ARBA00023098"/>
    </source>
</evidence>
<dbReference type="CDD" id="cd09128">
    <property type="entry name" value="PLDc_unchar1_2"/>
    <property type="match status" value="1"/>
</dbReference>
<dbReference type="AlphaFoldDB" id="A0A1H7HQ10"/>
<protein>
    <submittedName>
        <fullName evidence="5">Phosphatidylserine/phosphatidylglycerophosphate/cardiolipin synthase</fullName>
    </submittedName>
</protein>
<dbReference type="InterPro" id="IPR025202">
    <property type="entry name" value="PLD-like_dom"/>
</dbReference>
<dbReference type="PROSITE" id="PS50035">
    <property type="entry name" value="PLD"/>
    <property type="match status" value="1"/>
</dbReference>
<sequence>MFHRVVLVTLLVVATVAPAPIAAATDHPDARITAALPNPTTPDDRGEFVVVDAPKGANLSLDDGEQRVSLVAPGGPVAVASDPNAAAALTDHPIVSPGLELANGGEAITLRVDGRVADRLVYDQSEEGAVLTRRDGRWTWWPRTLSREPVTTHHEANATLFVLPDSPAVPIETLRSAERRLLLAGYVVSSSRVADELVAAHERGVRVEVLVDDAPVGGFPKQSARVLDRLVAAGVSVRVVGDPHSFHHPKYAVVDDRTLVTTENWKPAGTGGAKSRGWGVVVDSPGVAAGLATTFGDDASLPATRPWETFRVGRQFVVTDVSNGTYQTRVAPETVRADRISVLRAPDNAERAVIDRLDDASDRIDVIQPTVEADGPFVRALKRAAARGVRVRLLLGSAWYVEEENRALATRLNDWADRTESPLAVRIAQPAGRYGAVHAKGVVADDTAIVGSMNWNRHSARENREVALAIDDPAAADYYRGVFAADWRASERGPPTSLLAGVGVAALVGLLALRRVEFAD</sequence>
<gene>
    <name evidence="5" type="ORF">SAMN04488691_101652</name>
</gene>
<reference evidence="5 6" key="1">
    <citation type="submission" date="2016-10" db="EMBL/GenBank/DDBJ databases">
        <authorList>
            <person name="de Groot N.N."/>
        </authorList>
    </citation>
    <scope>NUCLEOTIDE SEQUENCE [LARGE SCALE GENOMIC DNA]</scope>
    <source>
        <strain evidence="5 6">CDM_5</strain>
    </source>
</reference>
<dbReference type="Pfam" id="PF13091">
    <property type="entry name" value="PLDc_2"/>
    <property type="match status" value="2"/>
</dbReference>
<dbReference type="PANTHER" id="PTHR43856">
    <property type="entry name" value="CARDIOLIPIN HYDROLASE"/>
    <property type="match status" value="1"/>
</dbReference>
<dbReference type="GO" id="GO:0016891">
    <property type="term" value="F:RNA endonuclease activity producing 5'-phosphomonoesters, hydrolytic mechanism"/>
    <property type="evidence" value="ECO:0007669"/>
    <property type="project" value="TreeGrafter"/>
</dbReference>
<name>A0A1H7HQ10_HALLR</name>
<dbReference type="SUPFAM" id="SSF56024">
    <property type="entry name" value="Phospholipase D/nuclease"/>
    <property type="match status" value="2"/>
</dbReference>
<dbReference type="SMART" id="SM00155">
    <property type="entry name" value="PLDc"/>
    <property type="match status" value="2"/>
</dbReference>